<keyword evidence="6" id="KW-1185">Reference proteome</keyword>
<dbReference type="InterPro" id="IPR051538">
    <property type="entry name" value="Acyl-CoA_Synth/Transferase"/>
</dbReference>
<dbReference type="AlphaFoldDB" id="A0A931DSD0"/>
<dbReference type="SUPFAM" id="SSF51735">
    <property type="entry name" value="NAD(P)-binding Rossmann-fold domains"/>
    <property type="match status" value="1"/>
</dbReference>
<dbReference type="PANTHER" id="PTHR43334:SF1">
    <property type="entry name" value="3-HYDROXYPROPIONATE--COA LIGASE [ADP-FORMING]"/>
    <property type="match status" value="1"/>
</dbReference>
<proteinExistence type="predicted"/>
<dbReference type="InterPro" id="IPR003781">
    <property type="entry name" value="CoA-bd"/>
</dbReference>
<evidence type="ECO:0000256" key="3">
    <source>
        <dbReference type="ARBA" id="ARBA00022840"/>
    </source>
</evidence>
<dbReference type="Pfam" id="PF13380">
    <property type="entry name" value="CoA_binding_2"/>
    <property type="match status" value="1"/>
</dbReference>
<evidence type="ECO:0000259" key="4">
    <source>
        <dbReference type="SMART" id="SM00881"/>
    </source>
</evidence>
<gene>
    <name evidence="5" type="ORF">IW256_007084</name>
</gene>
<protein>
    <submittedName>
        <fullName evidence="5">Acyl-CoA synthetase (NDP forming)</fullName>
    </submittedName>
</protein>
<evidence type="ECO:0000256" key="2">
    <source>
        <dbReference type="ARBA" id="ARBA00022741"/>
    </source>
</evidence>
<evidence type="ECO:0000313" key="6">
    <source>
        <dbReference type="Proteomes" id="UP000614047"/>
    </source>
</evidence>
<feature type="domain" description="CoA-binding" evidence="4">
    <location>
        <begin position="7"/>
        <end position="102"/>
    </location>
</feature>
<dbReference type="Proteomes" id="UP000614047">
    <property type="component" value="Unassembled WGS sequence"/>
</dbReference>
<dbReference type="Gene3D" id="3.40.50.720">
    <property type="entry name" value="NAD(P)-binding Rossmann-like Domain"/>
    <property type="match status" value="1"/>
</dbReference>
<keyword evidence="3" id="KW-0067">ATP-binding</keyword>
<keyword evidence="2" id="KW-0547">Nucleotide-binding</keyword>
<name>A0A931DSD0_9ACTN</name>
<organism evidence="5 6">
    <name type="scientific">Actinomadura viridis</name>
    <dbReference type="NCBI Taxonomy" id="58110"/>
    <lineage>
        <taxon>Bacteria</taxon>
        <taxon>Bacillati</taxon>
        <taxon>Actinomycetota</taxon>
        <taxon>Actinomycetes</taxon>
        <taxon>Streptosporangiales</taxon>
        <taxon>Thermomonosporaceae</taxon>
        <taxon>Actinomadura</taxon>
    </lineage>
</organism>
<dbReference type="GO" id="GO:0005524">
    <property type="term" value="F:ATP binding"/>
    <property type="evidence" value="ECO:0007669"/>
    <property type="project" value="UniProtKB-KW"/>
</dbReference>
<evidence type="ECO:0000256" key="1">
    <source>
        <dbReference type="ARBA" id="ARBA00022598"/>
    </source>
</evidence>
<accession>A0A931DSD0</accession>
<dbReference type="EMBL" id="JADOUA010000001">
    <property type="protein sequence ID" value="MBG6092971.1"/>
    <property type="molecule type" value="Genomic_DNA"/>
</dbReference>
<dbReference type="GO" id="GO:0016874">
    <property type="term" value="F:ligase activity"/>
    <property type="evidence" value="ECO:0007669"/>
    <property type="project" value="UniProtKB-KW"/>
</dbReference>
<reference evidence="5" key="1">
    <citation type="submission" date="2020-11" db="EMBL/GenBank/DDBJ databases">
        <title>Sequencing the genomes of 1000 actinobacteria strains.</title>
        <authorList>
            <person name="Klenk H.-P."/>
        </authorList>
    </citation>
    <scope>NUCLEOTIDE SEQUENCE</scope>
    <source>
        <strain evidence="5">DSM 43175</strain>
    </source>
</reference>
<dbReference type="InterPro" id="IPR036291">
    <property type="entry name" value="NAD(P)-bd_dom_sf"/>
</dbReference>
<keyword evidence="1" id="KW-0436">Ligase</keyword>
<dbReference type="PANTHER" id="PTHR43334">
    <property type="entry name" value="ACETATE--COA LIGASE [ADP-FORMING]"/>
    <property type="match status" value="1"/>
</dbReference>
<comment type="caution">
    <text evidence="5">The sequence shown here is derived from an EMBL/GenBank/DDBJ whole genome shotgun (WGS) entry which is preliminary data.</text>
</comment>
<evidence type="ECO:0000313" key="5">
    <source>
        <dbReference type="EMBL" id="MBG6092971.1"/>
    </source>
</evidence>
<dbReference type="SMART" id="SM00881">
    <property type="entry name" value="CoA_binding"/>
    <property type="match status" value="1"/>
</dbReference>
<dbReference type="RefSeq" id="WP_197015087.1">
    <property type="nucleotide sequence ID" value="NZ_JADOUA010000001.1"/>
</dbReference>
<sequence length="149" mass="15632">MTVPRSLIAPESVAVVGANDKIHAFTGASVHNLLRHGYPGRLYTVNPRRDSVQGVPCFPTVADLPEPVESVIVVVRAASVVPVLREAVGRGATSAIVVTSGLGEGAAGEEGYARRDELLAFLRETRLPVLGPSTPAWSTWPTPTSPAPC</sequence>